<accession>A0AAD7XL21</accession>
<comment type="similarity">
    <text evidence="1">Belongs to the cyclin family.</text>
</comment>
<dbReference type="InterPro" id="IPR043198">
    <property type="entry name" value="Cyclin/Ssn8"/>
</dbReference>
<dbReference type="GO" id="GO:0016538">
    <property type="term" value="F:cyclin-dependent protein serine/threonine kinase regulator activity"/>
    <property type="evidence" value="ECO:0007669"/>
    <property type="project" value="InterPro"/>
</dbReference>
<dbReference type="Gene3D" id="1.10.472.10">
    <property type="entry name" value="Cyclin-like"/>
    <property type="match status" value="2"/>
</dbReference>
<dbReference type="AlphaFoldDB" id="A0AAD7XL21"/>
<dbReference type="PANTHER" id="PTHR10026">
    <property type="entry name" value="CYCLIN"/>
    <property type="match status" value="1"/>
</dbReference>
<evidence type="ECO:0000256" key="1">
    <source>
        <dbReference type="RuleBase" id="RU000383"/>
    </source>
</evidence>
<dbReference type="Pfam" id="PF00134">
    <property type="entry name" value="Cyclin_N"/>
    <property type="match status" value="1"/>
</dbReference>
<evidence type="ECO:0000259" key="2">
    <source>
        <dbReference type="SMART" id="SM00385"/>
    </source>
</evidence>
<dbReference type="InterPro" id="IPR036915">
    <property type="entry name" value="Cyclin-like_sf"/>
</dbReference>
<comment type="caution">
    <text evidence="3">The sequence shown here is derived from an EMBL/GenBank/DDBJ whole genome shotgun (WGS) entry which is preliminary data.</text>
</comment>
<proteinExistence type="inferred from homology"/>
<name>A0AAD7XL21_9STRA</name>
<protein>
    <recommendedName>
        <fullName evidence="2">Cyclin-like domain-containing protein</fullName>
    </recommendedName>
</protein>
<dbReference type="GO" id="GO:0006357">
    <property type="term" value="P:regulation of transcription by RNA polymerase II"/>
    <property type="evidence" value="ECO:0007669"/>
    <property type="project" value="InterPro"/>
</dbReference>
<keyword evidence="4" id="KW-1185">Reference proteome</keyword>
<dbReference type="SUPFAM" id="SSF47954">
    <property type="entry name" value="Cyclin-like"/>
    <property type="match status" value="2"/>
</dbReference>
<dbReference type="SMART" id="SM00385">
    <property type="entry name" value="CYCLIN"/>
    <property type="match status" value="2"/>
</dbReference>
<feature type="domain" description="Cyclin-like" evidence="2">
    <location>
        <begin position="37"/>
        <end position="140"/>
    </location>
</feature>
<keyword evidence="1" id="KW-0195">Cyclin</keyword>
<dbReference type="InterPro" id="IPR013763">
    <property type="entry name" value="Cyclin-like_dom"/>
</dbReference>
<evidence type="ECO:0000313" key="3">
    <source>
        <dbReference type="EMBL" id="KAJ8603758.1"/>
    </source>
</evidence>
<organism evidence="3 4">
    <name type="scientific">Chrysophaeum taylorii</name>
    <dbReference type="NCBI Taxonomy" id="2483200"/>
    <lineage>
        <taxon>Eukaryota</taxon>
        <taxon>Sar</taxon>
        <taxon>Stramenopiles</taxon>
        <taxon>Ochrophyta</taxon>
        <taxon>Pelagophyceae</taxon>
        <taxon>Pelagomonadales</taxon>
        <taxon>Pelagomonadaceae</taxon>
        <taxon>Chrysophaeum</taxon>
    </lineage>
</organism>
<sequence>MSDDSVLLPAEILARSPSVADGVSSEVEMEHRIWACELIQEAGILLRLPMVCMCTAQNLLHRFYYRKSLKRFDALSVAMACFFLACKIEEKPRRIRETLFVFHYIWRCRVKTAPRTLDLGGPRYNSWKADLVKTERHVLKELGFSFYVLDHAHKFILFYVKILDLNRDVAQRAWNYLNDSMRLDFCLRYRSEVIACAAIFMAARALQKKLPTEAQD</sequence>
<evidence type="ECO:0000313" key="4">
    <source>
        <dbReference type="Proteomes" id="UP001230188"/>
    </source>
</evidence>
<dbReference type="Proteomes" id="UP001230188">
    <property type="component" value="Unassembled WGS sequence"/>
</dbReference>
<gene>
    <name evidence="3" type="ORF">CTAYLR_000304</name>
</gene>
<dbReference type="CDD" id="cd20532">
    <property type="entry name" value="CYCLIN_CCNL_rpt1"/>
    <property type="match status" value="1"/>
</dbReference>
<dbReference type="InterPro" id="IPR006671">
    <property type="entry name" value="Cyclin_N"/>
</dbReference>
<reference evidence="3" key="1">
    <citation type="submission" date="2023-01" db="EMBL/GenBank/DDBJ databases">
        <title>Metagenome sequencing of chrysophaentin producing Chrysophaeum taylorii.</title>
        <authorList>
            <person name="Davison J."/>
            <person name="Bewley C."/>
        </authorList>
    </citation>
    <scope>NUCLEOTIDE SEQUENCE</scope>
    <source>
        <strain evidence="3">NIES-1699</strain>
    </source>
</reference>
<dbReference type="EMBL" id="JAQMWT010000344">
    <property type="protein sequence ID" value="KAJ8603758.1"/>
    <property type="molecule type" value="Genomic_DNA"/>
</dbReference>
<feature type="domain" description="Cyclin-like" evidence="2">
    <location>
        <begin position="154"/>
        <end position="216"/>
    </location>
</feature>
<dbReference type="PIRSF" id="PIRSF036580">
    <property type="entry name" value="Cyclin_L"/>
    <property type="match status" value="1"/>
</dbReference>